<proteinExistence type="predicted"/>
<dbReference type="AlphaFoldDB" id="A0A060NSA5"/>
<keyword evidence="6" id="KW-1185">Reference proteome</keyword>
<dbReference type="Pfam" id="PF04397">
    <property type="entry name" value="LytTR"/>
    <property type="match status" value="1"/>
</dbReference>
<evidence type="ECO:0000313" key="6">
    <source>
        <dbReference type="Proteomes" id="UP000067461"/>
    </source>
</evidence>
<dbReference type="Gene3D" id="3.40.50.2300">
    <property type="match status" value="1"/>
</dbReference>
<dbReference type="InterPro" id="IPR001789">
    <property type="entry name" value="Sig_transdc_resp-reg_receiver"/>
</dbReference>
<dbReference type="SUPFAM" id="SSF52172">
    <property type="entry name" value="CheY-like"/>
    <property type="match status" value="1"/>
</dbReference>
<dbReference type="KEGG" id="cbaa:SRAA_1925"/>
<dbReference type="SMART" id="SM00850">
    <property type="entry name" value="LytTR"/>
    <property type="match status" value="1"/>
</dbReference>
<dbReference type="HOGENOM" id="CLU_000445_14_1_4"/>
<reference evidence="5 6" key="1">
    <citation type="journal article" date="2014" name="Nat. Commun.">
        <title>Physiological and genomic features of highly alkaliphilic hydrogen-utilizing Betaproteobacteria from a continental serpentinizing site.</title>
        <authorList>
            <person name="Suzuki S."/>
            <person name="Kuenen J.G."/>
            <person name="Schipper K."/>
            <person name="van der Velde S."/>
            <person name="Ishii S."/>
            <person name="Wu A."/>
            <person name="Sorokin D.Y."/>
            <person name="Tenney A."/>
            <person name="Meng X.Y."/>
            <person name="Morrill P.L."/>
            <person name="Kamagata Y."/>
            <person name="Muyzer G."/>
            <person name="Nealson K.H."/>
        </authorList>
    </citation>
    <scope>NUCLEOTIDE SEQUENCE [LARGE SCALE GENOMIC DNA]</scope>
    <source>
        <strain evidence="5 6">A1</strain>
    </source>
</reference>
<dbReference type="SMART" id="SM00448">
    <property type="entry name" value="REC"/>
    <property type="match status" value="1"/>
</dbReference>
<keyword evidence="2" id="KW-0597">Phosphoprotein</keyword>
<evidence type="ECO:0000313" key="5">
    <source>
        <dbReference type="EMBL" id="BAO81779.1"/>
    </source>
</evidence>
<organism evidence="5 6">
    <name type="scientific">Serpentinimonas raichei</name>
    <dbReference type="NCBI Taxonomy" id="1458425"/>
    <lineage>
        <taxon>Bacteria</taxon>
        <taxon>Pseudomonadati</taxon>
        <taxon>Pseudomonadota</taxon>
        <taxon>Betaproteobacteria</taxon>
        <taxon>Burkholderiales</taxon>
        <taxon>Comamonadaceae</taxon>
        <taxon>Serpentinimonas</taxon>
    </lineage>
</organism>
<feature type="modified residue" description="4-aspartylphosphate" evidence="2">
    <location>
        <position position="60"/>
    </location>
</feature>
<dbReference type="OrthoDB" id="236568at2"/>
<feature type="domain" description="HTH LytTR-type" evidence="4">
    <location>
        <begin position="152"/>
        <end position="263"/>
    </location>
</feature>
<gene>
    <name evidence="5" type="ORF">SRAA_1925</name>
</gene>
<dbReference type="GO" id="GO:0000156">
    <property type="term" value="F:phosphorelay response regulator activity"/>
    <property type="evidence" value="ECO:0007669"/>
    <property type="project" value="TreeGrafter"/>
</dbReference>
<dbReference type="GO" id="GO:0000976">
    <property type="term" value="F:transcription cis-regulatory region binding"/>
    <property type="evidence" value="ECO:0007669"/>
    <property type="project" value="TreeGrafter"/>
</dbReference>
<evidence type="ECO:0000256" key="1">
    <source>
        <dbReference type="ARBA" id="ARBA00023125"/>
    </source>
</evidence>
<dbReference type="Gene3D" id="2.40.50.1020">
    <property type="entry name" value="LytTr DNA-binding domain"/>
    <property type="match status" value="1"/>
</dbReference>
<keyword evidence="1" id="KW-0238">DNA-binding</keyword>
<dbReference type="GO" id="GO:0005829">
    <property type="term" value="C:cytosol"/>
    <property type="evidence" value="ECO:0007669"/>
    <property type="project" value="TreeGrafter"/>
</dbReference>
<feature type="domain" description="Response regulatory" evidence="3">
    <location>
        <begin position="4"/>
        <end position="127"/>
    </location>
</feature>
<dbReference type="InterPro" id="IPR011006">
    <property type="entry name" value="CheY-like_superfamily"/>
</dbReference>
<evidence type="ECO:0000259" key="4">
    <source>
        <dbReference type="PROSITE" id="PS50930"/>
    </source>
</evidence>
<dbReference type="PROSITE" id="PS50930">
    <property type="entry name" value="HTH_LYTTR"/>
    <property type="match status" value="1"/>
</dbReference>
<dbReference type="PANTHER" id="PTHR48111">
    <property type="entry name" value="REGULATOR OF RPOS"/>
    <property type="match status" value="1"/>
</dbReference>
<dbReference type="InterPro" id="IPR007492">
    <property type="entry name" value="LytTR_DNA-bd_dom"/>
</dbReference>
<sequence length="263" mass="29153">MVWRVLLVDDEALARARLRALLDELCQAGACVVAEIGEASNAVQAMQQLQHAAWDVLLLDIQMPGLDGLQLAERLRHWPGDWPASPALVFVTAHTEHALAAFELQAIDYLTKPVRRERLQQALDKVARWRLVADTASATANGAAPAHPPEALTIHERGGLVRVPLADILYLKAESKYLTVRTKAQAYLYEGSLNELEQAHPGRWLRIHRNALVARHRVRALEKAGAHCGHDEPEGWLLRLDGVPEALAVSRRQLPLVRELLGA</sequence>
<dbReference type="Pfam" id="PF00072">
    <property type="entry name" value="Response_reg"/>
    <property type="match status" value="1"/>
</dbReference>
<dbReference type="STRING" id="1458425.SRAA_1925"/>
<evidence type="ECO:0000256" key="2">
    <source>
        <dbReference type="PROSITE-ProRule" id="PRU00169"/>
    </source>
</evidence>
<name>A0A060NSA5_9BURK</name>
<evidence type="ECO:0000259" key="3">
    <source>
        <dbReference type="PROSITE" id="PS50110"/>
    </source>
</evidence>
<dbReference type="InterPro" id="IPR039420">
    <property type="entry name" value="WalR-like"/>
</dbReference>
<dbReference type="GO" id="GO:0032993">
    <property type="term" value="C:protein-DNA complex"/>
    <property type="evidence" value="ECO:0007669"/>
    <property type="project" value="TreeGrafter"/>
</dbReference>
<dbReference type="PANTHER" id="PTHR48111:SF3">
    <property type="entry name" value="TRANSCRIPTIONAL REGULATORY PROTEIN BTSR"/>
    <property type="match status" value="1"/>
</dbReference>
<protein>
    <submittedName>
        <fullName evidence="5">Response regulator of the LytR/algR family</fullName>
    </submittedName>
</protein>
<dbReference type="RefSeq" id="WP_045532375.1">
    <property type="nucleotide sequence ID" value="NZ_AP014568.1"/>
</dbReference>
<dbReference type="GO" id="GO:0006355">
    <property type="term" value="P:regulation of DNA-templated transcription"/>
    <property type="evidence" value="ECO:0007669"/>
    <property type="project" value="TreeGrafter"/>
</dbReference>
<dbReference type="Proteomes" id="UP000067461">
    <property type="component" value="Chromosome"/>
</dbReference>
<accession>A0A060NSA5</accession>
<dbReference type="EMBL" id="AP014568">
    <property type="protein sequence ID" value="BAO81779.1"/>
    <property type="molecule type" value="Genomic_DNA"/>
</dbReference>
<dbReference type="PROSITE" id="PS50110">
    <property type="entry name" value="RESPONSE_REGULATORY"/>
    <property type="match status" value="1"/>
</dbReference>